<comment type="caution">
    <text evidence="1">The sequence shown here is derived from an EMBL/GenBank/DDBJ whole genome shotgun (WGS) entry which is preliminary data.</text>
</comment>
<evidence type="ECO:0000313" key="1">
    <source>
        <dbReference type="EMBL" id="EMD84129.1"/>
    </source>
</evidence>
<organism evidence="1 2">
    <name type="scientific">Pacificimonas flava</name>
    <dbReference type="NCBI Taxonomy" id="1234595"/>
    <lineage>
        <taxon>Bacteria</taxon>
        <taxon>Pseudomonadati</taxon>
        <taxon>Pseudomonadota</taxon>
        <taxon>Alphaproteobacteria</taxon>
        <taxon>Sphingomonadales</taxon>
        <taxon>Sphingosinicellaceae</taxon>
        <taxon>Pacificimonas</taxon>
    </lineage>
</organism>
<dbReference type="Proteomes" id="UP000011717">
    <property type="component" value="Unassembled WGS sequence"/>
</dbReference>
<evidence type="ECO:0000313" key="2">
    <source>
        <dbReference type="Proteomes" id="UP000011717"/>
    </source>
</evidence>
<protein>
    <submittedName>
        <fullName evidence="1">Uncharacterized protein</fullName>
    </submittedName>
</protein>
<name>M2TBX1_9SPHN</name>
<sequence>MTDLPHPNIGTSESNEDQLDEIAFTEAKWAYPAAGDTESRI</sequence>
<reference evidence="1 2" key="1">
    <citation type="journal article" date="2013" name="Genome Announc.">
        <title>Draft Genome Sequence of Strain JLT2015T, Belonging to the Family Sphingomonadaceae of the Alphaproteobacteria.</title>
        <authorList>
            <person name="Tang K."/>
            <person name="Liu K."/>
            <person name="Li S."/>
            <person name="Jiao N."/>
        </authorList>
    </citation>
    <scope>NUCLEOTIDE SEQUENCE [LARGE SCALE GENOMIC DNA]</scope>
    <source>
        <strain evidence="1 2">JLT2015</strain>
    </source>
</reference>
<keyword evidence="2" id="KW-1185">Reference proteome</keyword>
<dbReference type="AlphaFoldDB" id="M2TBX1"/>
<dbReference type="RefSeq" id="WP_008599428.1">
    <property type="nucleotide sequence ID" value="NZ_AMRV01000001.1"/>
</dbReference>
<gene>
    <name evidence="1" type="ORF">C725_0059</name>
</gene>
<accession>M2TBX1</accession>
<proteinExistence type="predicted"/>
<dbReference type="EMBL" id="AMRV01000001">
    <property type="protein sequence ID" value="EMD84129.1"/>
    <property type="molecule type" value="Genomic_DNA"/>
</dbReference>